<name>A0A1Y4JUI2_9BACE</name>
<organism evidence="1 2">
    <name type="scientific">Bacteroides clarus</name>
    <dbReference type="NCBI Taxonomy" id="626929"/>
    <lineage>
        <taxon>Bacteria</taxon>
        <taxon>Pseudomonadati</taxon>
        <taxon>Bacteroidota</taxon>
        <taxon>Bacteroidia</taxon>
        <taxon>Bacteroidales</taxon>
        <taxon>Bacteroidaceae</taxon>
        <taxon>Bacteroides</taxon>
    </lineage>
</organism>
<comment type="caution">
    <text evidence="1">The sequence shown here is derived from an EMBL/GenBank/DDBJ whole genome shotgun (WGS) entry which is preliminary data.</text>
</comment>
<proteinExistence type="predicted"/>
<evidence type="ECO:0000313" key="2">
    <source>
        <dbReference type="Proteomes" id="UP000196587"/>
    </source>
</evidence>
<dbReference type="AlphaFoldDB" id="A0A1Y4JUI2"/>
<reference evidence="2" key="1">
    <citation type="submission" date="2017-04" db="EMBL/GenBank/DDBJ databases">
        <title>Function of individual gut microbiota members based on whole genome sequencing of pure cultures obtained from chicken caecum.</title>
        <authorList>
            <person name="Medvecky M."/>
            <person name="Cejkova D."/>
            <person name="Polansky O."/>
            <person name="Karasova D."/>
            <person name="Kubasova T."/>
            <person name="Cizek A."/>
            <person name="Rychlik I."/>
        </authorList>
    </citation>
    <scope>NUCLEOTIDE SEQUENCE [LARGE SCALE GENOMIC DNA]</scope>
    <source>
        <strain evidence="2">An189</strain>
    </source>
</reference>
<evidence type="ECO:0000313" key="1">
    <source>
        <dbReference type="EMBL" id="OUP35336.1"/>
    </source>
</evidence>
<dbReference type="EMBL" id="NFKE01000003">
    <property type="protein sequence ID" value="OUP35336.1"/>
    <property type="molecule type" value="Genomic_DNA"/>
</dbReference>
<protein>
    <submittedName>
        <fullName evidence="1">Uncharacterized protein</fullName>
    </submittedName>
</protein>
<gene>
    <name evidence="1" type="ORF">B5F24_05020</name>
</gene>
<sequence length="76" mass="8772">MNINIKIENMKKKYIIKGVLNSSVLSLNSYGTYSLIPTSDIYSDADKIKFFDSKEEAENYILQNEFPPVTIMEIFI</sequence>
<dbReference type="Proteomes" id="UP000196587">
    <property type="component" value="Unassembled WGS sequence"/>
</dbReference>
<accession>A0A1Y4JUI2</accession>